<keyword evidence="1" id="KW-0472">Membrane</keyword>
<sequence length="132" mass="13437">MNGLARACWLGAAIYAAAGMIFGIVMSASGDHSLAAAHGHLNLLGWVSLALYGSFYSLFPVAASGWLARSQVVAAHVGVLVLTPGIVLAIDGRTEALAKAGSIIILASMVLFALVVARTGTRKPATTMSAAE</sequence>
<feature type="transmembrane region" description="Helical" evidence="1">
    <location>
        <begin position="40"/>
        <end position="59"/>
    </location>
</feature>
<dbReference type="STRING" id="937218.SAMN06297251_10924"/>
<keyword evidence="1" id="KW-1133">Transmembrane helix</keyword>
<dbReference type="Proteomes" id="UP000192656">
    <property type="component" value="Unassembled WGS sequence"/>
</dbReference>
<protein>
    <recommendedName>
        <fullName evidence="4">Cytochrome C and Quinol oxidase polypeptide I</fullName>
    </recommendedName>
</protein>
<accession>A0A1W2C8K2</accession>
<keyword evidence="1" id="KW-0812">Transmembrane</keyword>
<dbReference type="EMBL" id="FWXR01000009">
    <property type="protein sequence ID" value="SMC81565.1"/>
    <property type="molecule type" value="Genomic_DNA"/>
</dbReference>
<keyword evidence="3" id="KW-1185">Reference proteome</keyword>
<feature type="transmembrane region" description="Helical" evidence="1">
    <location>
        <begin position="7"/>
        <end position="28"/>
    </location>
</feature>
<feature type="transmembrane region" description="Helical" evidence="1">
    <location>
        <begin position="71"/>
        <end position="90"/>
    </location>
</feature>
<gene>
    <name evidence="2" type="ORF">SAMN06297251_10924</name>
</gene>
<dbReference type="AlphaFoldDB" id="A0A1W2C8K2"/>
<feature type="transmembrane region" description="Helical" evidence="1">
    <location>
        <begin position="96"/>
        <end position="117"/>
    </location>
</feature>
<evidence type="ECO:0000313" key="2">
    <source>
        <dbReference type="EMBL" id="SMC81565.1"/>
    </source>
</evidence>
<evidence type="ECO:0000313" key="3">
    <source>
        <dbReference type="Proteomes" id="UP000192656"/>
    </source>
</evidence>
<organism evidence="2 3">
    <name type="scientific">Fulvimarina manganoxydans</name>
    <dbReference type="NCBI Taxonomy" id="937218"/>
    <lineage>
        <taxon>Bacteria</taxon>
        <taxon>Pseudomonadati</taxon>
        <taxon>Pseudomonadota</taxon>
        <taxon>Alphaproteobacteria</taxon>
        <taxon>Hyphomicrobiales</taxon>
        <taxon>Aurantimonadaceae</taxon>
        <taxon>Fulvimarina</taxon>
    </lineage>
</organism>
<dbReference type="RefSeq" id="WP_084410190.1">
    <property type="nucleotide sequence ID" value="NZ_FWXR01000009.1"/>
</dbReference>
<reference evidence="2 3" key="1">
    <citation type="submission" date="2017-04" db="EMBL/GenBank/DDBJ databases">
        <authorList>
            <person name="Afonso C.L."/>
            <person name="Miller P.J."/>
            <person name="Scott M.A."/>
            <person name="Spackman E."/>
            <person name="Goraichik I."/>
            <person name="Dimitrov K.M."/>
            <person name="Suarez D.L."/>
            <person name="Swayne D.E."/>
        </authorList>
    </citation>
    <scope>NUCLEOTIDE SEQUENCE [LARGE SCALE GENOMIC DNA]</scope>
    <source>
        <strain evidence="2 3">CGMCC 1.10972</strain>
    </source>
</reference>
<proteinExistence type="predicted"/>
<dbReference type="InterPro" id="IPR036927">
    <property type="entry name" value="Cyt_c_oxase-like_su1_sf"/>
</dbReference>
<name>A0A1W2C8K2_9HYPH</name>
<dbReference type="SUPFAM" id="SSF81442">
    <property type="entry name" value="Cytochrome c oxidase subunit I-like"/>
    <property type="match status" value="1"/>
</dbReference>
<evidence type="ECO:0000256" key="1">
    <source>
        <dbReference type="SAM" id="Phobius"/>
    </source>
</evidence>
<dbReference type="OrthoDB" id="9808748at2"/>
<dbReference type="Gene3D" id="1.20.210.10">
    <property type="entry name" value="Cytochrome c oxidase-like, subunit I domain"/>
    <property type="match status" value="1"/>
</dbReference>
<evidence type="ECO:0008006" key="4">
    <source>
        <dbReference type="Google" id="ProtNLM"/>
    </source>
</evidence>